<dbReference type="InterPro" id="IPR005467">
    <property type="entry name" value="His_kinase_dom"/>
</dbReference>
<dbReference type="GO" id="GO:0000155">
    <property type="term" value="F:phosphorelay sensor kinase activity"/>
    <property type="evidence" value="ECO:0007669"/>
    <property type="project" value="InterPro"/>
</dbReference>
<keyword evidence="19" id="KW-0804">Transcription</keyword>
<reference evidence="28 29" key="1">
    <citation type="submission" date="2020-05" db="EMBL/GenBank/DDBJ databases">
        <title>Complete closed genome sequence of Defluviicoccus vanus.</title>
        <authorList>
            <person name="Bessarab I."/>
            <person name="Arumugam K."/>
            <person name="Maszenan A.M."/>
            <person name="Seviour R.J."/>
            <person name="Williams R.B."/>
        </authorList>
    </citation>
    <scope>NUCLEOTIDE SEQUENCE [LARGE SCALE GENOMIC DNA]</scope>
    <source>
        <strain evidence="28 29">Ben 114</strain>
        <plasmid evidence="28 29">unnamed</plasmid>
    </source>
</reference>
<dbReference type="AlphaFoldDB" id="A0A7H1N6W6"/>
<feature type="transmembrane region" description="Helical" evidence="23">
    <location>
        <begin position="248"/>
        <end position="271"/>
    </location>
</feature>
<dbReference type="Gene3D" id="1.10.287.130">
    <property type="match status" value="1"/>
</dbReference>
<evidence type="ECO:0000256" key="11">
    <source>
        <dbReference type="ARBA" id="ARBA00022741"/>
    </source>
</evidence>
<evidence type="ECO:0000313" key="28">
    <source>
        <dbReference type="EMBL" id="QNT71452.1"/>
    </source>
</evidence>
<keyword evidence="11" id="KW-0547">Nucleotide-binding</keyword>
<dbReference type="Gene3D" id="3.40.50.2300">
    <property type="match status" value="1"/>
</dbReference>
<evidence type="ECO:0000256" key="12">
    <source>
        <dbReference type="ARBA" id="ARBA00022777"/>
    </source>
</evidence>
<evidence type="ECO:0000256" key="21">
    <source>
        <dbReference type="PROSITE-ProRule" id="PRU00169"/>
    </source>
</evidence>
<dbReference type="PROSITE" id="PS51755">
    <property type="entry name" value="OMPR_PHOB"/>
    <property type="match status" value="1"/>
</dbReference>
<dbReference type="Gene3D" id="3.30.565.10">
    <property type="entry name" value="Histidine kinase-like ATPase, C-terminal domain"/>
    <property type="match status" value="1"/>
</dbReference>
<dbReference type="GO" id="GO:0005886">
    <property type="term" value="C:plasma membrane"/>
    <property type="evidence" value="ECO:0007669"/>
    <property type="project" value="UniProtKB-SubCell"/>
</dbReference>
<organism evidence="28 29">
    <name type="scientific">Defluviicoccus vanus</name>
    <dbReference type="NCBI Taxonomy" id="111831"/>
    <lineage>
        <taxon>Bacteria</taxon>
        <taxon>Pseudomonadati</taxon>
        <taxon>Pseudomonadota</taxon>
        <taxon>Alphaproteobacteria</taxon>
        <taxon>Rhodospirillales</taxon>
        <taxon>Rhodospirillaceae</taxon>
        <taxon>Defluviicoccus</taxon>
    </lineage>
</organism>
<dbReference type="SUPFAM" id="SSF46894">
    <property type="entry name" value="C-terminal effector domain of the bipartite response regulators"/>
    <property type="match status" value="1"/>
</dbReference>
<dbReference type="FunFam" id="3.40.50.2300:FF:000001">
    <property type="entry name" value="DNA-binding response regulator PhoB"/>
    <property type="match status" value="1"/>
</dbReference>
<dbReference type="SMART" id="SM00387">
    <property type="entry name" value="HATPase_c"/>
    <property type="match status" value="1"/>
</dbReference>
<dbReference type="Pfam" id="PF00072">
    <property type="entry name" value="Response_reg"/>
    <property type="match status" value="1"/>
</dbReference>
<dbReference type="FunFam" id="1.10.10.10:FF:000099">
    <property type="entry name" value="Two-component system response regulator TorR"/>
    <property type="match status" value="1"/>
</dbReference>
<keyword evidence="29" id="KW-1185">Reference proteome</keyword>
<dbReference type="InterPro" id="IPR003660">
    <property type="entry name" value="HAMP_dom"/>
</dbReference>
<dbReference type="InterPro" id="IPR003594">
    <property type="entry name" value="HATPase_dom"/>
</dbReference>
<evidence type="ECO:0000256" key="15">
    <source>
        <dbReference type="ARBA" id="ARBA00023012"/>
    </source>
</evidence>
<keyword evidence="5" id="KW-1003">Cell membrane</keyword>
<dbReference type="PROSITE" id="PS50110">
    <property type="entry name" value="RESPONSE_REGULATORY"/>
    <property type="match status" value="1"/>
</dbReference>
<dbReference type="CDD" id="cd00082">
    <property type="entry name" value="HisKA"/>
    <property type="match status" value="1"/>
</dbReference>
<dbReference type="SMART" id="SM00304">
    <property type="entry name" value="HAMP"/>
    <property type="match status" value="1"/>
</dbReference>
<evidence type="ECO:0000256" key="4">
    <source>
        <dbReference type="ARBA" id="ARBA00012438"/>
    </source>
</evidence>
<dbReference type="PROSITE" id="PS50885">
    <property type="entry name" value="HAMP"/>
    <property type="match status" value="1"/>
</dbReference>
<evidence type="ECO:0000256" key="16">
    <source>
        <dbReference type="ARBA" id="ARBA00023015"/>
    </source>
</evidence>
<evidence type="ECO:0000256" key="10">
    <source>
        <dbReference type="ARBA" id="ARBA00022692"/>
    </source>
</evidence>
<evidence type="ECO:0000259" key="27">
    <source>
        <dbReference type="PROSITE" id="PS51755"/>
    </source>
</evidence>
<gene>
    <name evidence="28" type="ORF">HQ394_19125</name>
</gene>
<evidence type="ECO:0000313" key="29">
    <source>
        <dbReference type="Proteomes" id="UP000516369"/>
    </source>
</evidence>
<keyword evidence="10 23" id="KW-0812">Transmembrane</keyword>
<dbReference type="EMBL" id="CP053924">
    <property type="protein sequence ID" value="QNT71452.1"/>
    <property type="molecule type" value="Genomic_DNA"/>
</dbReference>
<dbReference type="Pfam" id="PF02518">
    <property type="entry name" value="HATPase_c"/>
    <property type="match status" value="1"/>
</dbReference>
<dbReference type="SMART" id="SM00448">
    <property type="entry name" value="REC"/>
    <property type="match status" value="1"/>
</dbReference>
<feature type="domain" description="HAMP" evidence="26">
    <location>
        <begin position="429"/>
        <end position="481"/>
    </location>
</feature>
<keyword evidence="9" id="KW-0808">Transferase</keyword>
<keyword evidence="15" id="KW-0902">Two-component regulatory system</keyword>
<dbReference type="PROSITE" id="PS50109">
    <property type="entry name" value="HIS_KIN"/>
    <property type="match status" value="1"/>
</dbReference>
<geneLocation type="plasmid" evidence="28 29">
    <name>unnamed</name>
</geneLocation>
<evidence type="ECO:0000256" key="6">
    <source>
        <dbReference type="ARBA" id="ARBA00022490"/>
    </source>
</evidence>
<dbReference type="InterPro" id="IPR004358">
    <property type="entry name" value="Sig_transdc_His_kin-like_C"/>
</dbReference>
<keyword evidence="8 21" id="KW-0597">Phosphoprotein</keyword>
<evidence type="ECO:0000256" key="5">
    <source>
        <dbReference type="ARBA" id="ARBA00022475"/>
    </source>
</evidence>
<evidence type="ECO:0000256" key="7">
    <source>
        <dbReference type="ARBA" id="ARBA00022519"/>
    </source>
</evidence>
<keyword evidence="16" id="KW-0805">Transcription regulation</keyword>
<protein>
    <recommendedName>
        <fullName evidence="20">Regulatory protein VirG</fullName>
        <ecNumber evidence="4">2.7.13.3</ecNumber>
    </recommendedName>
</protein>
<dbReference type="Pfam" id="PF00672">
    <property type="entry name" value="HAMP"/>
    <property type="match status" value="1"/>
</dbReference>
<evidence type="ECO:0000256" key="2">
    <source>
        <dbReference type="ARBA" id="ARBA00004429"/>
    </source>
</evidence>
<dbReference type="InterPro" id="IPR036097">
    <property type="entry name" value="HisK_dim/P_sf"/>
</dbReference>
<dbReference type="Pfam" id="PF00512">
    <property type="entry name" value="HisKA"/>
    <property type="match status" value="1"/>
</dbReference>
<comment type="subcellular location">
    <subcellularLocation>
        <location evidence="2">Cell inner membrane</location>
        <topology evidence="2">Multi-pass membrane protein</topology>
    </subcellularLocation>
    <subcellularLocation>
        <location evidence="3">Cytoplasm</location>
    </subcellularLocation>
</comment>
<name>A0A7H1N6W6_9PROT</name>
<dbReference type="GO" id="GO:0005737">
    <property type="term" value="C:cytoplasm"/>
    <property type="evidence" value="ECO:0007669"/>
    <property type="project" value="UniProtKB-SubCell"/>
</dbReference>
<evidence type="ECO:0000256" key="1">
    <source>
        <dbReference type="ARBA" id="ARBA00000085"/>
    </source>
</evidence>
<evidence type="ECO:0000259" key="26">
    <source>
        <dbReference type="PROSITE" id="PS50885"/>
    </source>
</evidence>
<dbReference type="SUPFAM" id="SSF55874">
    <property type="entry name" value="ATPase domain of HSP90 chaperone/DNA topoisomerase II/histidine kinase"/>
    <property type="match status" value="1"/>
</dbReference>
<evidence type="ECO:0000256" key="19">
    <source>
        <dbReference type="ARBA" id="ARBA00023163"/>
    </source>
</evidence>
<feature type="modified residue" description="4-aspartylphosphate" evidence="21">
    <location>
        <position position="55"/>
    </location>
</feature>
<keyword evidence="12" id="KW-0418">Kinase</keyword>
<evidence type="ECO:0000256" key="18">
    <source>
        <dbReference type="ARBA" id="ARBA00023136"/>
    </source>
</evidence>
<dbReference type="EC" id="2.7.13.3" evidence="4"/>
<keyword evidence="14 23" id="KW-1133">Transmembrane helix</keyword>
<feature type="transmembrane region" description="Helical" evidence="23">
    <location>
        <begin position="409"/>
        <end position="428"/>
    </location>
</feature>
<dbReference type="GO" id="GO:0005524">
    <property type="term" value="F:ATP binding"/>
    <property type="evidence" value="ECO:0007669"/>
    <property type="project" value="UniProtKB-KW"/>
</dbReference>
<dbReference type="GO" id="GO:0006355">
    <property type="term" value="P:regulation of DNA-templated transcription"/>
    <property type="evidence" value="ECO:0007669"/>
    <property type="project" value="InterPro"/>
</dbReference>
<keyword evidence="17 22" id="KW-0238">DNA-binding</keyword>
<evidence type="ECO:0000259" key="25">
    <source>
        <dbReference type="PROSITE" id="PS50110"/>
    </source>
</evidence>
<evidence type="ECO:0000256" key="9">
    <source>
        <dbReference type="ARBA" id="ARBA00022679"/>
    </source>
</evidence>
<evidence type="ECO:0000256" key="22">
    <source>
        <dbReference type="PROSITE-ProRule" id="PRU01091"/>
    </source>
</evidence>
<evidence type="ECO:0000256" key="14">
    <source>
        <dbReference type="ARBA" id="ARBA00022989"/>
    </source>
</evidence>
<accession>A0A7H1N6W6</accession>
<dbReference type="SUPFAM" id="SSF52172">
    <property type="entry name" value="CheY-like"/>
    <property type="match status" value="1"/>
</dbReference>
<feature type="DNA-binding region" description="OmpR/PhoB-type" evidence="22">
    <location>
        <begin position="134"/>
        <end position="234"/>
    </location>
</feature>
<dbReference type="CDD" id="cd00383">
    <property type="entry name" value="trans_reg_C"/>
    <property type="match status" value="1"/>
</dbReference>
<keyword evidence="18 23" id="KW-0472">Membrane</keyword>
<dbReference type="PANTHER" id="PTHR44936:SF5">
    <property type="entry name" value="SENSOR HISTIDINE KINASE ENVZ"/>
    <property type="match status" value="1"/>
</dbReference>
<evidence type="ECO:0000256" key="8">
    <source>
        <dbReference type="ARBA" id="ARBA00022553"/>
    </source>
</evidence>
<dbReference type="InterPro" id="IPR036890">
    <property type="entry name" value="HATPase_C_sf"/>
</dbReference>
<evidence type="ECO:0000256" key="23">
    <source>
        <dbReference type="SAM" id="Phobius"/>
    </source>
</evidence>
<evidence type="ECO:0000256" key="13">
    <source>
        <dbReference type="ARBA" id="ARBA00022840"/>
    </source>
</evidence>
<sequence>MDPEAHILVVDDDSQVRQLIGRFLRENGYRVTGASDGREMREALASAEIDLIILDLMLPGASGLDLCRELRTASSVPIIMLTAKGEDTDRIVGLEVGADDYLPKPFNPRELLARVRAVLRRAATRQPGEPTLGGRLIRFGGWTLDTLRREVTSTDGVVVDLSGGEYDVLIAFVEHPNRILTREQLLELARNRTSDPFDRSIDVQISRIRRKLEGGENSPPLIKTVRGAGLHFSADGEEVLRRLIPDTLAGRTIVILLFSLGLFHLWSIWIYQIGIEDLLGTTREQQLAERLVSVKRVVAPLPDTARDQTAHALSTATMEIHWSTRSLVNPTGAESHRITLVRQRLRELVPELADDQIRLAFADEGGSREGADDDAFHHLLLASVQLPDGSWLNFSVSTLRLASAPDHSVLGSLTAMALGILLVSVFLVRSVTAPLRSLSTAADRIGIDAASPDLPQAGPREVRLAATAFNRMQARIKRLIDDRTQTLAAVSHDLKTPITRLRLRAHFVRDDELRQTIESDLDEMEAMIQSTLDFLRGDSIGEEVKAVDIGSILETVCDHLVDSGHDVVLRTGAHAPLPCRPLAIKRAFSNLVENAVKYGTRARVSLAKQADELTVTIDDDGPGIPTAELDRVFDPFYRLEISRNRETGGSGLGLTVARSTIRAHGGDVRLVNRNAGGLSVTVTLPVAAHLCRPGNTS</sequence>
<keyword evidence="28" id="KW-0614">Plasmid</keyword>
<feature type="domain" description="OmpR/PhoB-type" evidence="27">
    <location>
        <begin position="134"/>
        <end position="234"/>
    </location>
</feature>
<dbReference type="GO" id="GO:0003677">
    <property type="term" value="F:DNA binding"/>
    <property type="evidence" value="ECO:0007669"/>
    <property type="project" value="UniProtKB-UniRule"/>
</dbReference>
<dbReference type="Gene3D" id="1.10.10.10">
    <property type="entry name" value="Winged helix-like DNA-binding domain superfamily/Winged helix DNA-binding domain"/>
    <property type="match status" value="1"/>
</dbReference>
<keyword evidence="7" id="KW-0997">Cell inner membrane</keyword>
<dbReference type="InterPro" id="IPR001789">
    <property type="entry name" value="Sig_transdc_resp-reg_receiver"/>
</dbReference>
<dbReference type="PANTHER" id="PTHR44936">
    <property type="entry name" value="SENSOR PROTEIN CREC"/>
    <property type="match status" value="1"/>
</dbReference>
<dbReference type="Proteomes" id="UP000516369">
    <property type="component" value="Plasmid unnamed"/>
</dbReference>
<evidence type="ECO:0000256" key="17">
    <source>
        <dbReference type="ARBA" id="ARBA00023125"/>
    </source>
</evidence>
<dbReference type="KEGG" id="dvn:HQ394_19125"/>
<proteinExistence type="predicted"/>
<dbReference type="InterPro" id="IPR036388">
    <property type="entry name" value="WH-like_DNA-bd_sf"/>
</dbReference>
<dbReference type="InterPro" id="IPR001867">
    <property type="entry name" value="OmpR/PhoB-type_DNA-bd"/>
</dbReference>
<dbReference type="RefSeq" id="WP_190263468.1">
    <property type="nucleotide sequence ID" value="NZ_CP053924.1"/>
</dbReference>
<evidence type="ECO:0000259" key="24">
    <source>
        <dbReference type="PROSITE" id="PS50109"/>
    </source>
</evidence>
<keyword evidence="6" id="KW-0963">Cytoplasm</keyword>
<dbReference type="SMART" id="SM00388">
    <property type="entry name" value="HisKA"/>
    <property type="match status" value="1"/>
</dbReference>
<dbReference type="Pfam" id="PF00486">
    <property type="entry name" value="Trans_reg_C"/>
    <property type="match status" value="1"/>
</dbReference>
<evidence type="ECO:0000256" key="20">
    <source>
        <dbReference type="ARBA" id="ARBA00067337"/>
    </source>
</evidence>
<evidence type="ECO:0000256" key="3">
    <source>
        <dbReference type="ARBA" id="ARBA00004496"/>
    </source>
</evidence>
<dbReference type="PRINTS" id="PR00344">
    <property type="entry name" value="BCTRLSENSOR"/>
</dbReference>
<feature type="domain" description="Response regulatory" evidence="25">
    <location>
        <begin position="6"/>
        <end position="119"/>
    </location>
</feature>
<dbReference type="SMART" id="SM00862">
    <property type="entry name" value="Trans_reg_C"/>
    <property type="match status" value="1"/>
</dbReference>
<dbReference type="SUPFAM" id="SSF47384">
    <property type="entry name" value="Homodimeric domain of signal transducing histidine kinase"/>
    <property type="match status" value="1"/>
</dbReference>
<dbReference type="CDD" id="cd06225">
    <property type="entry name" value="HAMP"/>
    <property type="match status" value="1"/>
</dbReference>
<dbReference type="InterPro" id="IPR050980">
    <property type="entry name" value="2C_sensor_his_kinase"/>
</dbReference>
<dbReference type="InterPro" id="IPR016032">
    <property type="entry name" value="Sig_transdc_resp-reg_C-effctor"/>
</dbReference>
<dbReference type="InterPro" id="IPR003661">
    <property type="entry name" value="HisK_dim/P_dom"/>
</dbReference>
<feature type="domain" description="Histidine kinase" evidence="24">
    <location>
        <begin position="489"/>
        <end position="688"/>
    </location>
</feature>
<dbReference type="Gene3D" id="6.10.250.690">
    <property type="match status" value="1"/>
</dbReference>
<comment type="catalytic activity">
    <reaction evidence="1">
        <text>ATP + protein L-histidine = ADP + protein N-phospho-L-histidine.</text>
        <dbReference type="EC" id="2.7.13.3"/>
    </reaction>
</comment>
<dbReference type="InterPro" id="IPR011006">
    <property type="entry name" value="CheY-like_superfamily"/>
</dbReference>
<keyword evidence="13" id="KW-0067">ATP-binding</keyword>